<evidence type="ECO:0000313" key="8">
    <source>
        <dbReference type="Proteomes" id="UP000242146"/>
    </source>
</evidence>
<dbReference type="InterPro" id="IPR018108">
    <property type="entry name" value="MCP_transmembrane"/>
</dbReference>
<keyword evidence="4" id="KW-1133">Transmembrane helix</keyword>
<dbReference type="EMBL" id="MCGT01000003">
    <property type="protein sequence ID" value="ORX61560.1"/>
    <property type="molecule type" value="Genomic_DNA"/>
</dbReference>
<evidence type="ECO:0000313" key="7">
    <source>
        <dbReference type="EMBL" id="ORX61560.1"/>
    </source>
</evidence>
<name>A0A1X2GU86_9FUNG</name>
<dbReference type="STRING" id="101127.A0A1X2GU86"/>
<evidence type="ECO:0000256" key="1">
    <source>
        <dbReference type="ARBA" id="ARBA00004141"/>
    </source>
</evidence>
<feature type="region of interest" description="Disordered" evidence="6">
    <location>
        <begin position="103"/>
        <end position="143"/>
    </location>
</feature>
<keyword evidence="8" id="KW-1185">Reference proteome</keyword>
<dbReference type="GO" id="GO:0016020">
    <property type="term" value="C:membrane"/>
    <property type="evidence" value="ECO:0007669"/>
    <property type="project" value="UniProtKB-SubCell"/>
</dbReference>
<organism evidence="7 8">
    <name type="scientific">Hesseltinella vesiculosa</name>
    <dbReference type="NCBI Taxonomy" id="101127"/>
    <lineage>
        <taxon>Eukaryota</taxon>
        <taxon>Fungi</taxon>
        <taxon>Fungi incertae sedis</taxon>
        <taxon>Mucoromycota</taxon>
        <taxon>Mucoromycotina</taxon>
        <taxon>Mucoromycetes</taxon>
        <taxon>Mucorales</taxon>
        <taxon>Cunninghamellaceae</taxon>
        <taxon>Hesseltinella</taxon>
    </lineage>
</organism>
<dbReference type="Pfam" id="PF00153">
    <property type="entry name" value="Mito_carr"/>
    <property type="match status" value="1"/>
</dbReference>
<evidence type="ECO:0000256" key="2">
    <source>
        <dbReference type="ARBA" id="ARBA00022692"/>
    </source>
</evidence>
<dbReference type="Proteomes" id="UP000242146">
    <property type="component" value="Unassembled WGS sequence"/>
</dbReference>
<dbReference type="Gene3D" id="1.50.40.10">
    <property type="entry name" value="Mitochondrial carrier domain"/>
    <property type="match status" value="1"/>
</dbReference>
<dbReference type="InterPro" id="IPR023395">
    <property type="entry name" value="MCP_dom_sf"/>
</dbReference>
<dbReference type="AlphaFoldDB" id="A0A1X2GU86"/>
<comment type="caution">
    <text evidence="7">The sequence shown here is derived from an EMBL/GenBank/DDBJ whole genome shotgun (WGS) entry which is preliminary data.</text>
</comment>
<dbReference type="PANTHER" id="PTHR24089">
    <property type="entry name" value="SOLUTE CARRIER FAMILY 25"/>
    <property type="match status" value="1"/>
</dbReference>
<evidence type="ECO:0000256" key="4">
    <source>
        <dbReference type="ARBA" id="ARBA00022989"/>
    </source>
</evidence>
<keyword evidence="5" id="KW-0472">Membrane</keyword>
<gene>
    <name evidence="7" type="ORF">DM01DRAFT_1299569</name>
</gene>
<reference evidence="7 8" key="1">
    <citation type="submission" date="2016-07" db="EMBL/GenBank/DDBJ databases">
        <title>Pervasive Adenine N6-methylation of Active Genes in Fungi.</title>
        <authorList>
            <consortium name="DOE Joint Genome Institute"/>
            <person name="Mondo S.J."/>
            <person name="Dannebaum R.O."/>
            <person name="Kuo R.C."/>
            <person name="Labutti K."/>
            <person name="Haridas S."/>
            <person name="Kuo A."/>
            <person name="Salamov A."/>
            <person name="Ahrendt S.R."/>
            <person name="Lipzen A."/>
            <person name="Sullivan W."/>
            <person name="Andreopoulos W.B."/>
            <person name="Clum A."/>
            <person name="Lindquist E."/>
            <person name="Daum C."/>
            <person name="Ramamoorthy G.K."/>
            <person name="Gryganskyi A."/>
            <person name="Culley D."/>
            <person name="Magnuson J.K."/>
            <person name="James T.Y."/>
            <person name="O'Malley M.A."/>
            <person name="Stajich J.E."/>
            <person name="Spatafora J.W."/>
            <person name="Visel A."/>
            <person name="Grigoriev I.V."/>
        </authorList>
    </citation>
    <scope>NUCLEOTIDE SEQUENCE [LARGE SCALE GENOMIC DNA]</scope>
    <source>
        <strain evidence="7 8">NRRL 3301</strain>
    </source>
</reference>
<feature type="compositionally biased region" description="Acidic residues" evidence="6">
    <location>
        <begin position="125"/>
        <end position="136"/>
    </location>
</feature>
<dbReference type="SUPFAM" id="SSF103506">
    <property type="entry name" value="Mitochondrial carrier"/>
    <property type="match status" value="1"/>
</dbReference>
<keyword evidence="3" id="KW-0677">Repeat</keyword>
<accession>A0A1X2GU86</accession>
<sequence>MTTDSSHPYATFPTTPGKGMHGLRPYFTPGVNNNFNYTSIATPADVYYPPPPSDDYNDLIDSRAAARELINFSVLKFLTTAVSNPFEVSKTLMQVQYTPHEDVEVLSPANSTPDDQDTDYKEYDELSSEEDDDDGDFYAGSHSRRRFSDDIPAAASMDVDDPMFRQQKVTLDQSGYVMRTSVYDDATRPAYQIKPIDKGVWQGIGRLLKQPHEGWRSLFKGQYTNWLYEICHLFLQPTVEGSLNDAFGLYDDTIPLVHLDHIGPNLATLVASHVFVGIILSPLELIRTRLIVQSASPLHRKYKGPLHALRTILEEEGGFRGLYLNHNLLPTVLYHALTPLLQNITPIFIDRVLKINASDSPFVYGLAELSLNTLELLIMLPLETIRKRLQCQIRSRTSKKRFETVVALRPVPYTGIADAAYHIIKEEGGRRRRDKQQTDVAPKVFFTGWGWRGLYQGFSMQCTSNIILFVLHAVNGIEEDYDDF</sequence>
<dbReference type="OrthoDB" id="77989at2759"/>
<evidence type="ECO:0000256" key="6">
    <source>
        <dbReference type="SAM" id="MobiDB-lite"/>
    </source>
</evidence>
<keyword evidence="2" id="KW-0812">Transmembrane</keyword>
<evidence type="ECO:0000256" key="3">
    <source>
        <dbReference type="ARBA" id="ARBA00022737"/>
    </source>
</evidence>
<comment type="subcellular location">
    <subcellularLocation>
        <location evidence="1">Membrane</location>
        <topology evidence="1">Multi-pass membrane protein</topology>
    </subcellularLocation>
</comment>
<proteinExistence type="predicted"/>
<evidence type="ECO:0000256" key="5">
    <source>
        <dbReference type="ARBA" id="ARBA00023136"/>
    </source>
</evidence>
<protein>
    <submittedName>
        <fullName evidence="7">Mitochondrial carrier</fullName>
    </submittedName>
</protein>